<proteinExistence type="predicted"/>
<name>A0ACC2KYQ0_PERAE</name>
<evidence type="ECO:0000313" key="2">
    <source>
        <dbReference type="Proteomes" id="UP001234297"/>
    </source>
</evidence>
<organism evidence="1 2">
    <name type="scientific">Persea americana</name>
    <name type="common">Avocado</name>
    <dbReference type="NCBI Taxonomy" id="3435"/>
    <lineage>
        <taxon>Eukaryota</taxon>
        <taxon>Viridiplantae</taxon>
        <taxon>Streptophyta</taxon>
        <taxon>Embryophyta</taxon>
        <taxon>Tracheophyta</taxon>
        <taxon>Spermatophyta</taxon>
        <taxon>Magnoliopsida</taxon>
        <taxon>Magnoliidae</taxon>
        <taxon>Laurales</taxon>
        <taxon>Lauraceae</taxon>
        <taxon>Persea</taxon>
    </lineage>
</organism>
<keyword evidence="2" id="KW-1185">Reference proteome</keyword>
<sequence length="481" mass="54359">MAETLLSTGFRFDKLPENYIRPESERPRLSEVVSLKVPLIDLDSSIINRDEIVTQIGNACRDFGIFQVTNHGISTESIQKVFTVTKEFFQLPVEEKMRYYSNDPSKKVRLSTSRYFNVENEKVHNWRDFLRFYSNPLEEFVNDWPTNPQSFKDVMGKYSRESRELGFKLVGAISESLGLETDYIERVLGKVSHHMTMNYYPACPEPDLTFGFPAHTDKGALTILLPDDKVAGLQMLKDGKWFFVDSHPNSLLVNLGDQIQALSNGRYKSVWHRVTVNSNQERISVGSFLLPANDAVIAPAKELISEESPAMYKSFIYEDYDNKILSGSVVDEKCLEILVFWVSLKTQQLRVGRSWRNLFLVPEEMEVHNLQSGQIIEIHGNLPMGATSVGMSKICRGATCDFSDSETISRDAKERSALMQELLMAIVLCVLFMSVEVVGGMKANSLSILTDATHLLSDVAAFAISLFSLWASGWEANPRQS</sequence>
<comment type="caution">
    <text evidence="1">The sequence shown here is derived from an EMBL/GenBank/DDBJ whole genome shotgun (WGS) entry which is preliminary data.</text>
</comment>
<gene>
    <name evidence="1" type="ORF">MRB53_019534</name>
</gene>
<protein>
    <submittedName>
        <fullName evidence="1">Uncharacterized protein</fullName>
    </submittedName>
</protein>
<reference evidence="1 2" key="1">
    <citation type="journal article" date="2022" name="Hortic Res">
        <title>A haplotype resolved chromosomal level avocado genome allows analysis of novel avocado genes.</title>
        <authorList>
            <person name="Nath O."/>
            <person name="Fletcher S.J."/>
            <person name="Hayward A."/>
            <person name="Shaw L.M."/>
            <person name="Masouleh A.K."/>
            <person name="Furtado A."/>
            <person name="Henry R.J."/>
            <person name="Mitter N."/>
        </authorList>
    </citation>
    <scope>NUCLEOTIDE SEQUENCE [LARGE SCALE GENOMIC DNA]</scope>
    <source>
        <strain evidence="2">cv. Hass</strain>
    </source>
</reference>
<accession>A0ACC2KYQ0</accession>
<dbReference type="EMBL" id="CM056814">
    <property type="protein sequence ID" value="KAJ8626227.1"/>
    <property type="molecule type" value="Genomic_DNA"/>
</dbReference>
<dbReference type="Proteomes" id="UP001234297">
    <property type="component" value="Chromosome 6"/>
</dbReference>
<evidence type="ECO:0000313" key="1">
    <source>
        <dbReference type="EMBL" id="KAJ8626227.1"/>
    </source>
</evidence>